<dbReference type="HOGENOM" id="CLU_2185613_0_0_1"/>
<evidence type="ECO:0000313" key="1">
    <source>
        <dbReference type="EMBL" id="KIJ28855.1"/>
    </source>
</evidence>
<protein>
    <submittedName>
        <fullName evidence="1">Uncharacterized protein</fullName>
    </submittedName>
</protein>
<accession>A0A0C9UUK0</accession>
<evidence type="ECO:0000313" key="2">
    <source>
        <dbReference type="Proteomes" id="UP000054279"/>
    </source>
</evidence>
<gene>
    <name evidence="1" type="ORF">M422DRAFT_269826</name>
</gene>
<keyword evidence="2" id="KW-1185">Reference proteome</keyword>
<dbReference type="Proteomes" id="UP000054279">
    <property type="component" value="Unassembled WGS sequence"/>
</dbReference>
<organism evidence="1 2">
    <name type="scientific">Sphaerobolus stellatus (strain SS14)</name>
    <dbReference type="NCBI Taxonomy" id="990650"/>
    <lineage>
        <taxon>Eukaryota</taxon>
        <taxon>Fungi</taxon>
        <taxon>Dikarya</taxon>
        <taxon>Basidiomycota</taxon>
        <taxon>Agaricomycotina</taxon>
        <taxon>Agaricomycetes</taxon>
        <taxon>Phallomycetidae</taxon>
        <taxon>Geastrales</taxon>
        <taxon>Sphaerobolaceae</taxon>
        <taxon>Sphaerobolus</taxon>
    </lineage>
</organism>
<sequence>MDTVERGGGSTRLPIKRQLSRATASVHRPFASVLSFEELGIDVEKVIADSHVQTSALVNEARTIAKSTRDIVFQSYKNHIVYVGVLLEALIDYAGKDAFPGRGDITGER</sequence>
<name>A0A0C9UUK0_SPHS4</name>
<proteinExistence type="predicted"/>
<reference evidence="1 2" key="1">
    <citation type="submission" date="2014-06" db="EMBL/GenBank/DDBJ databases">
        <title>Evolutionary Origins and Diversification of the Mycorrhizal Mutualists.</title>
        <authorList>
            <consortium name="DOE Joint Genome Institute"/>
            <consortium name="Mycorrhizal Genomics Consortium"/>
            <person name="Kohler A."/>
            <person name="Kuo A."/>
            <person name="Nagy L.G."/>
            <person name="Floudas D."/>
            <person name="Copeland A."/>
            <person name="Barry K.W."/>
            <person name="Cichocki N."/>
            <person name="Veneault-Fourrey C."/>
            <person name="LaButti K."/>
            <person name="Lindquist E.A."/>
            <person name="Lipzen A."/>
            <person name="Lundell T."/>
            <person name="Morin E."/>
            <person name="Murat C."/>
            <person name="Riley R."/>
            <person name="Ohm R."/>
            <person name="Sun H."/>
            <person name="Tunlid A."/>
            <person name="Henrissat B."/>
            <person name="Grigoriev I.V."/>
            <person name="Hibbett D.S."/>
            <person name="Martin F."/>
        </authorList>
    </citation>
    <scope>NUCLEOTIDE SEQUENCE [LARGE SCALE GENOMIC DNA]</scope>
    <source>
        <strain evidence="1 2">SS14</strain>
    </source>
</reference>
<dbReference type="AlphaFoldDB" id="A0A0C9UUK0"/>
<dbReference type="EMBL" id="KN837296">
    <property type="protein sequence ID" value="KIJ28855.1"/>
    <property type="molecule type" value="Genomic_DNA"/>
</dbReference>